<reference evidence="3" key="1">
    <citation type="journal article" date="2019" name="Int. J. Syst. Evol. Microbiol.">
        <title>The Global Catalogue of Microorganisms (GCM) 10K type strain sequencing project: providing services to taxonomists for standard genome sequencing and annotation.</title>
        <authorList>
            <consortium name="The Broad Institute Genomics Platform"/>
            <consortium name="The Broad Institute Genome Sequencing Center for Infectious Disease"/>
            <person name="Wu L."/>
            <person name="Ma J."/>
        </authorList>
    </citation>
    <scope>NUCLEOTIDE SEQUENCE [LARGE SCALE GENOMIC DNA]</scope>
    <source>
        <strain evidence="3">CGMCC 1.15304</strain>
    </source>
</reference>
<dbReference type="Proteomes" id="UP001595776">
    <property type="component" value="Unassembled WGS sequence"/>
</dbReference>
<keyword evidence="3" id="KW-1185">Reference proteome</keyword>
<feature type="signal peptide" evidence="1">
    <location>
        <begin position="1"/>
        <end position="23"/>
    </location>
</feature>
<evidence type="ECO:0000256" key="1">
    <source>
        <dbReference type="SAM" id="SignalP"/>
    </source>
</evidence>
<organism evidence="2 3">
    <name type="scientific">Kordiimonas lipolytica</name>
    <dbReference type="NCBI Taxonomy" id="1662421"/>
    <lineage>
        <taxon>Bacteria</taxon>
        <taxon>Pseudomonadati</taxon>
        <taxon>Pseudomonadota</taxon>
        <taxon>Alphaproteobacteria</taxon>
        <taxon>Kordiimonadales</taxon>
        <taxon>Kordiimonadaceae</taxon>
        <taxon>Kordiimonas</taxon>
    </lineage>
</organism>
<gene>
    <name evidence="2" type="ORF">ACFO5Q_09320</name>
</gene>
<comment type="caution">
    <text evidence="2">The sequence shown here is derived from an EMBL/GenBank/DDBJ whole genome shotgun (WGS) entry which is preliminary data.</text>
</comment>
<proteinExistence type="predicted"/>
<dbReference type="RefSeq" id="WP_068151716.1">
    <property type="nucleotide sequence ID" value="NZ_JBHSCR010000005.1"/>
</dbReference>
<dbReference type="EMBL" id="JBHSCR010000005">
    <property type="protein sequence ID" value="MFC4348042.1"/>
    <property type="molecule type" value="Genomic_DNA"/>
</dbReference>
<sequence>MKTTIRSLVLIMATGLFSTAAVAQPSKSPNPYPAAVQKDEALEKESCKIGPDYVRTISKRPPFRRVTTCETTHTATFADQPTVQSGR</sequence>
<evidence type="ECO:0000313" key="2">
    <source>
        <dbReference type="EMBL" id="MFC4348042.1"/>
    </source>
</evidence>
<evidence type="ECO:0000313" key="3">
    <source>
        <dbReference type="Proteomes" id="UP001595776"/>
    </source>
</evidence>
<feature type="chain" id="PRO_5045652780" evidence="1">
    <location>
        <begin position="24"/>
        <end position="87"/>
    </location>
</feature>
<name>A0ABV8UAU7_9PROT</name>
<accession>A0ABV8UAU7</accession>
<protein>
    <submittedName>
        <fullName evidence="2">Uncharacterized protein</fullName>
    </submittedName>
</protein>
<keyword evidence="1" id="KW-0732">Signal</keyword>